<dbReference type="Proteomes" id="UP000789920">
    <property type="component" value="Unassembled WGS sequence"/>
</dbReference>
<dbReference type="EMBL" id="CAJVQC010115943">
    <property type="protein sequence ID" value="CAG8836876.1"/>
    <property type="molecule type" value="Genomic_DNA"/>
</dbReference>
<gene>
    <name evidence="1" type="ORF">RPERSI_LOCUS30085</name>
</gene>
<organism evidence="1 2">
    <name type="scientific">Racocetra persica</name>
    <dbReference type="NCBI Taxonomy" id="160502"/>
    <lineage>
        <taxon>Eukaryota</taxon>
        <taxon>Fungi</taxon>
        <taxon>Fungi incertae sedis</taxon>
        <taxon>Mucoromycota</taxon>
        <taxon>Glomeromycotina</taxon>
        <taxon>Glomeromycetes</taxon>
        <taxon>Diversisporales</taxon>
        <taxon>Gigasporaceae</taxon>
        <taxon>Racocetra</taxon>
    </lineage>
</organism>
<evidence type="ECO:0000313" key="1">
    <source>
        <dbReference type="EMBL" id="CAG8836876.1"/>
    </source>
</evidence>
<name>A0ACA9SFX5_9GLOM</name>
<keyword evidence="2" id="KW-1185">Reference proteome</keyword>
<feature type="non-terminal residue" evidence="1">
    <location>
        <position position="1"/>
    </location>
</feature>
<feature type="non-terminal residue" evidence="1">
    <location>
        <position position="274"/>
    </location>
</feature>
<evidence type="ECO:0000313" key="2">
    <source>
        <dbReference type="Proteomes" id="UP000789920"/>
    </source>
</evidence>
<accession>A0ACA9SFX5</accession>
<reference evidence="1" key="1">
    <citation type="submission" date="2021-06" db="EMBL/GenBank/DDBJ databases">
        <authorList>
            <person name="Kallberg Y."/>
            <person name="Tangrot J."/>
            <person name="Rosling A."/>
        </authorList>
    </citation>
    <scope>NUCLEOTIDE SEQUENCE</scope>
    <source>
        <strain evidence="1">MA461A</strain>
    </source>
</reference>
<sequence>LELHEILLCVKKWYSKIEDRYFYADFIEILTKWNLTNLKFYRDNRCRDNHDELFCDCDENTFFSGDCDTLFFYPLQKVGTLPVKYQMLIEMHDKEDDEFVGRYDLEEFISNSLKQWAIENIDTHGISEFAKAINNATLNLCDVVKFLKDERTQREITKMQTTFSYLTVTGIQNAKKINCVCRYHKISFLKLMEKPFIQLVNNYNSYEDSYIKKQGKRFKDLLLDHLPFSILSEILQLFSPLVNTICNYNPLSIEEYMENIENIFINADNMLNEL</sequence>
<proteinExistence type="predicted"/>
<protein>
    <submittedName>
        <fullName evidence="1">23491_t:CDS:1</fullName>
    </submittedName>
</protein>
<comment type="caution">
    <text evidence="1">The sequence shown here is derived from an EMBL/GenBank/DDBJ whole genome shotgun (WGS) entry which is preliminary data.</text>
</comment>